<dbReference type="AlphaFoldDB" id="A0A3L6Q8D0"/>
<evidence type="ECO:0000313" key="1">
    <source>
        <dbReference type="EMBL" id="RLM74905.1"/>
    </source>
</evidence>
<name>A0A3L6Q8D0_PANMI</name>
<reference evidence="2" key="1">
    <citation type="journal article" date="2019" name="Nat. Commun.">
        <title>The genome of broomcorn millet.</title>
        <authorList>
            <person name="Zou C."/>
            <person name="Miki D."/>
            <person name="Li D."/>
            <person name="Tang Q."/>
            <person name="Xiao L."/>
            <person name="Rajput S."/>
            <person name="Deng P."/>
            <person name="Jia W."/>
            <person name="Huang R."/>
            <person name="Zhang M."/>
            <person name="Sun Y."/>
            <person name="Hu J."/>
            <person name="Fu X."/>
            <person name="Schnable P.S."/>
            <person name="Li F."/>
            <person name="Zhang H."/>
            <person name="Feng B."/>
            <person name="Zhu X."/>
            <person name="Liu R."/>
            <person name="Schnable J.C."/>
            <person name="Zhu J.-K."/>
            <person name="Zhang H."/>
        </authorList>
    </citation>
    <scope>NUCLEOTIDE SEQUENCE [LARGE SCALE GENOMIC DNA]</scope>
</reference>
<protein>
    <submittedName>
        <fullName evidence="1">Pleckstrin homology domain-containing family H member 3</fullName>
    </submittedName>
</protein>
<gene>
    <name evidence="1" type="ORF">C2845_PM15G02060</name>
</gene>
<accession>A0A3L6Q8D0</accession>
<organism evidence="1 2">
    <name type="scientific">Panicum miliaceum</name>
    <name type="common">Proso millet</name>
    <name type="synonym">Broomcorn millet</name>
    <dbReference type="NCBI Taxonomy" id="4540"/>
    <lineage>
        <taxon>Eukaryota</taxon>
        <taxon>Viridiplantae</taxon>
        <taxon>Streptophyta</taxon>
        <taxon>Embryophyta</taxon>
        <taxon>Tracheophyta</taxon>
        <taxon>Spermatophyta</taxon>
        <taxon>Magnoliopsida</taxon>
        <taxon>Liliopsida</taxon>
        <taxon>Poales</taxon>
        <taxon>Poaceae</taxon>
        <taxon>PACMAD clade</taxon>
        <taxon>Panicoideae</taxon>
        <taxon>Panicodae</taxon>
        <taxon>Paniceae</taxon>
        <taxon>Panicinae</taxon>
        <taxon>Panicum</taxon>
        <taxon>Panicum sect. Panicum</taxon>
    </lineage>
</organism>
<comment type="caution">
    <text evidence="1">The sequence shown here is derived from an EMBL/GenBank/DDBJ whole genome shotgun (WGS) entry which is preliminary data.</text>
</comment>
<dbReference type="EMBL" id="PQIB02000013">
    <property type="protein sequence ID" value="RLM74905.1"/>
    <property type="molecule type" value="Genomic_DNA"/>
</dbReference>
<sequence>MGGSARYKAMAVLVMRGGARVPRVVNTAQPATWAGRNKGPRIRFNNGFSNKPYKEL</sequence>
<dbReference type="Proteomes" id="UP000275267">
    <property type="component" value="Unassembled WGS sequence"/>
</dbReference>
<dbReference type="OrthoDB" id="687843at2759"/>
<keyword evidence="2" id="KW-1185">Reference proteome</keyword>
<evidence type="ECO:0000313" key="2">
    <source>
        <dbReference type="Proteomes" id="UP000275267"/>
    </source>
</evidence>
<proteinExistence type="predicted"/>